<accession>A0A1W1GTU5</accession>
<dbReference type="InterPro" id="IPR020103">
    <property type="entry name" value="PsdUridine_synth_cat_dom_sf"/>
</dbReference>
<evidence type="ECO:0000313" key="13">
    <source>
        <dbReference type="Proteomes" id="UP000191133"/>
    </source>
</evidence>
<name>A0A1W1GTU5_9GAMM</name>
<feature type="active site" evidence="7">
    <location>
        <position position="203"/>
    </location>
</feature>
<organism evidence="12 13">
    <name type="scientific">Stenotrophomonas indicatrix</name>
    <dbReference type="NCBI Taxonomy" id="2045451"/>
    <lineage>
        <taxon>Bacteria</taxon>
        <taxon>Pseudomonadati</taxon>
        <taxon>Pseudomonadota</taxon>
        <taxon>Gammaproteobacteria</taxon>
        <taxon>Lysobacterales</taxon>
        <taxon>Lysobacteraceae</taxon>
        <taxon>Stenotrophomonas</taxon>
    </lineage>
</organism>
<protein>
    <recommendedName>
        <fullName evidence="9">Pseudouridine synthase</fullName>
        <ecNumber evidence="9">5.4.99.-</ecNumber>
    </recommendedName>
</protein>
<reference evidence="13" key="1">
    <citation type="submission" date="2016-10" db="EMBL/GenBank/DDBJ databases">
        <authorList>
            <person name="Varghese N."/>
        </authorList>
    </citation>
    <scope>NUCLEOTIDE SEQUENCE [LARGE SCALE GENOMIC DNA]</scope>
    <source>
        <strain evidence="13">92MFCol6.1</strain>
    </source>
</reference>
<dbReference type="GO" id="GO:0000455">
    <property type="term" value="P:enzyme-directed rRNA pseudouridine synthesis"/>
    <property type="evidence" value="ECO:0007669"/>
    <property type="project" value="TreeGrafter"/>
</dbReference>
<evidence type="ECO:0000256" key="1">
    <source>
        <dbReference type="ARBA" id="ARBA00000381"/>
    </source>
</evidence>
<dbReference type="SUPFAM" id="SSF55120">
    <property type="entry name" value="Pseudouridine synthase"/>
    <property type="match status" value="1"/>
</dbReference>
<dbReference type="PANTHER" id="PTHR21600">
    <property type="entry name" value="MITOCHONDRIAL RNA PSEUDOURIDINE SYNTHASE"/>
    <property type="match status" value="1"/>
</dbReference>
<comment type="catalytic activity">
    <reaction evidence="9">
        <text>a uridine in RNA = a pseudouridine in RNA</text>
        <dbReference type="Rhea" id="RHEA:48348"/>
        <dbReference type="Rhea" id="RHEA-COMP:12068"/>
        <dbReference type="Rhea" id="RHEA-COMP:12069"/>
        <dbReference type="ChEBI" id="CHEBI:65314"/>
        <dbReference type="ChEBI" id="CHEBI:65315"/>
    </reaction>
</comment>
<evidence type="ECO:0000259" key="11">
    <source>
        <dbReference type="SMART" id="SM00363"/>
    </source>
</evidence>
<evidence type="ECO:0000256" key="7">
    <source>
        <dbReference type="PIRSR" id="PIRSR606225-1"/>
    </source>
</evidence>
<dbReference type="Proteomes" id="UP000191133">
    <property type="component" value="Unassembled WGS sequence"/>
</dbReference>
<feature type="region of interest" description="Disordered" evidence="10">
    <location>
        <begin position="1"/>
        <end position="22"/>
    </location>
</feature>
<dbReference type="SMART" id="SM00363">
    <property type="entry name" value="S4"/>
    <property type="match status" value="1"/>
</dbReference>
<comment type="similarity">
    <text evidence="3 9">Belongs to the pseudouridine synthase RluA family.</text>
</comment>
<dbReference type="CDD" id="cd02869">
    <property type="entry name" value="PseudoU_synth_RluA_like"/>
    <property type="match status" value="1"/>
</dbReference>
<dbReference type="InterPro" id="IPR006224">
    <property type="entry name" value="PsdUridine_synth_RluA-like_CS"/>
</dbReference>
<dbReference type="InterPro" id="IPR050188">
    <property type="entry name" value="RluA_PseudoU_synthase"/>
</dbReference>
<dbReference type="AlphaFoldDB" id="A0A1W1GTU5"/>
<dbReference type="GO" id="GO:0003723">
    <property type="term" value="F:RNA binding"/>
    <property type="evidence" value="ECO:0007669"/>
    <property type="project" value="UniProtKB-KW"/>
</dbReference>
<evidence type="ECO:0000256" key="3">
    <source>
        <dbReference type="ARBA" id="ARBA00010876"/>
    </source>
</evidence>
<dbReference type="Pfam" id="PF00849">
    <property type="entry name" value="PseudoU_synth_2"/>
    <property type="match status" value="1"/>
</dbReference>
<keyword evidence="5 8" id="KW-0694">RNA-binding</keyword>
<evidence type="ECO:0000256" key="2">
    <source>
        <dbReference type="ARBA" id="ARBA00002876"/>
    </source>
</evidence>
<dbReference type="NCBIfam" id="TIGR00005">
    <property type="entry name" value="rluA_subfam"/>
    <property type="match status" value="1"/>
</dbReference>
<evidence type="ECO:0000256" key="8">
    <source>
        <dbReference type="PROSITE-ProRule" id="PRU00182"/>
    </source>
</evidence>
<feature type="domain" description="RNA-binding S4" evidence="11">
    <location>
        <begin position="81"/>
        <end position="143"/>
    </location>
</feature>
<dbReference type="Gene3D" id="3.10.290.10">
    <property type="entry name" value="RNA-binding S4 domain"/>
    <property type="match status" value="1"/>
</dbReference>
<dbReference type="EC" id="5.4.99.-" evidence="9"/>
<gene>
    <name evidence="12" type="ORF">SAMN04488690_0429</name>
</gene>
<dbReference type="InterPro" id="IPR002942">
    <property type="entry name" value="S4_RNA-bd"/>
</dbReference>
<proteinExistence type="inferred from homology"/>
<dbReference type="InterPro" id="IPR006145">
    <property type="entry name" value="PsdUridine_synth_RsuA/RluA"/>
</dbReference>
<dbReference type="CDD" id="cd00165">
    <property type="entry name" value="S4"/>
    <property type="match status" value="1"/>
</dbReference>
<sequence>MAGNAGEPLTWPPRGRWSRTVPDSSEAGLLALSNFQRNQSLISPPECNRINRLMTAQDPTKPAGDKPSVRMITVPADRAGQRLDNFLLGQLKGAPRSLVYKLVRSGQVRVNGGRAKAERKLEAGDEVRIPPVRLSEEGDKAGPPEAFMRRLEQAIVFEDARLLALNKPTGVASHGGSGISFGAIETLRALRPGQTLELVHRLDRDTSGLLIVAKKRSALSELQALLREDHGAGIRKRYLTLLAGRMPDGVMTVDAPLHVGLRQGGERHVQVNAIGKESISHFRVLERKGGHSYCEVRIETGRTHQIRVHAQHLGHPVAGDDKYGDPAVNKRLREQIGLKRLFLHAASLEFALDDGKSPYVLNAPLADELVEALDRLR</sequence>
<dbReference type="EMBL" id="FWEU01000001">
    <property type="protein sequence ID" value="SLM22755.1"/>
    <property type="molecule type" value="Genomic_DNA"/>
</dbReference>
<dbReference type="InterPro" id="IPR006225">
    <property type="entry name" value="PsdUridine_synth_RluC/D"/>
</dbReference>
<dbReference type="PANTHER" id="PTHR21600:SF92">
    <property type="entry name" value="RIBOSOMAL LARGE SUBUNIT PSEUDOURIDINE SYNTHASE C"/>
    <property type="match status" value="1"/>
</dbReference>
<evidence type="ECO:0000313" key="12">
    <source>
        <dbReference type="EMBL" id="SLM22755.1"/>
    </source>
</evidence>
<dbReference type="PROSITE" id="PS50889">
    <property type="entry name" value="S4"/>
    <property type="match status" value="1"/>
</dbReference>
<dbReference type="Pfam" id="PF01479">
    <property type="entry name" value="S4"/>
    <property type="match status" value="1"/>
</dbReference>
<evidence type="ECO:0000256" key="4">
    <source>
        <dbReference type="ARBA" id="ARBA00022552"/>
    </source>
</evidence>
<dbReference type="Gene3D" id="3.30.2350.10">
    <property type="entry name" value="Pseudouridine synthase"/>
    <property type="match status" value="1"/>
</dbReference>
<evidence type="ECO:0000256" key="6">
    <source>
        <dbReference type="ARBA" id="ARBA00023235"/>
    </source>
</evidence>
<evidence type="ECO:0000256" key="10">
    <source>
        <dbReference type="SAM" id="MobiDB-lite"/>
    </source>
</evidence>
<evidence type="ECO:0000256" key="5">
    <source>
        <dbReference type="ARBA" id="ARBA00022884"/>
    </source>
</evidence>
<dbReference type="GO" id="GO:0160141">
    <property type="term" value="F:23S rRNA pseudouridine(955/2504/2580) synthase activity"/>
    <property type="evidence" value="ECO:0007669"/>
    <property type="project" value="UniProtKB-EC"/>
</dbReference>
<keyword evidence="6 9" id="KW-0413">Isomerase</keyword>
<comment type="catalytic activity">
    <reaction evidence="1">
        <text>uridine(955/2504/2580) in 23S rRNA = pseudouridine(955/2504/2580) in 23S rRNA</text>
        <dbReference type="Rhea" id="RHEA:42528"/>
        <dbReference type="Rhea" id="RHEA-COMP:10099"/>
        <dbReference type="Rhea" id="RHEA-COMP:10100"/>
        <dbReference type="ChEBI" id="CHEBI:65314"/>
        <dbReference type="ChEBI" id="CHEBI:65315"/>
        <dbReference type="EC" id="5.4.99.24"/>
    </reaction>
</comment>
<keyword evidence="4" id="KW-0698">rRNA processing</keyword>
<comment type="function">
    <text evidence="2">Responsible for synthesis of pseudouridine from uracil at positions 955, 2504 and 2580 in 23S ribosomal RNA.</text>
</comment>
<dbReference type="InterPro" id="IPR036986">
    <property type="entry name" value="S4_RNA-bd_sf"/>
</dbReference>
<evidence type="ECO:0000256" key="9">
    <source>
        <dbReference type="RuleBase" id="RU362028"/>
    </source>
</evidence>
<dbReference type="SUPFAM" id="SSF55174">
    <property type="entry name" value="Alpha-L RNA-binding motif"/>
    <property type="match status" value="1"/>
</dbReference>
<dbReference type="PROSITE" id="PS01129">
    <property type="entry name" value="PSI_RLU"/>
    <property type="match status" value="1"/>
</dbReference>